<evidence type="ECO:0000256" key="1">
    <source>
        <dbReference type="SAM" id="Coils"/>
    </source>
</evidence>
<keyword evidence="1" id="KW-0175">Coiled coil</keyword>
<sequence length="462" mass="53862">MVDNKDEFADLEYKMSNPKGGNIGDVVNRNSNINLTKPPVNKAVQLKAENYDLWFQNERLTEENGNLAGELTKLQDKHDKLLYLARNRLGEIKNKYTNLEQDNQALRNELDKLIREYENSKKLIEEYRKLEEKFKLSDHDMRIMIDQLTRNNDDLKNQNQGLLSEVELLREKYFVAKQNLEKTMREGALLKEDLTKTLFAKDSIEKELTRLNSRVTETSANKKTAEDKIEFLNNKINTTSADLRKSEANAAMLHERFTLLKAEKDALELDSRNKIQQMLVKLKELQTQNKAFLDQLKTQSKQTEALNEENKQLLTYINGYRSENDLLAKQLAQVNAKQKRLALELEKLKTTDQFQRNEEAIKMNEAVIGLTNELNSLRKMHANVLNENQRIKEMLIEKDSVLGGLGYERHQLQDRLIKNEHTINQLERMLKDTNKPYINGLPYNTSEPLTKNYEPLILPEIN</sequence>
<evidence type="ECO:0000313" key="2">
    <source>
        <dbReference type="EMBL" id="CAF0705144.1"/>
    </source>
</evidence>
<evidence type="ECO:0000313" key="3">
    <source>
        <dbReference type="Proteomes" id="UP000663879"/>
    </source>
</evidence>
<keyword evidence="3" id="KW-1185">Reference proteome</keyword>
<comment type="caution">
    <text evidence="2">The sequence shown here is derived from an EMBL/GenBank/DDBJ whole genome shotgun (WGS) entry which is preliminary data.</text>
</comment>
<feature type="coiled-coil region" evidence="1">
    <location>
        <begin position="275"/>
        <end position="429"/>
    </location>
</feature>
<organism evidence="2 3">
    <name type="scientific">Brachionus calyciflorus</name>
    <dbReference type="NCBI Taxonomy" id="104777"/>
    <lineage>
        <taxon>Eukaryota</taxon>
        <taxon>Metazoa</taxon>
        <taxon>Spiralia</taxon>
        <taxon>Gnathifera</taxon>
        <taxon>Rotifera</taxon>
        <taxon>Eurotatoria</taxon>
        <taxon>Monogononta</taxon>
        <taxon>Pseudotrocha</taxon>
        <taxon>Ploima</taxon>
        <taxon>Brachionidae</taxon>
        <taxon>Brachionus</taxon>
    </lineage>
</organism>
<feature type="coiled-coil region" evidence="1">
    <location>
        <begin position="201"/>
        <end position="249"/>
    </location>
</feature>
<gene>
    <name evidence="2" type="ORF">OXX778_LOCUS238</name>
</gene>
<reference evidence="2" key="1">
    <citation type="submission" date="2021-02" db="EMBL/GenBank/DDBJ databases">
        <authorList>
            <person name="Nowell W R."/>
        </authorList>
    </citation>
    <scope>NUCLEOTIDE SEQUENCE</scope>
    <source>
        <strain evidence="2">Ploen Becks lab</strain>
    </source>
</reference>
<proteinExistence type="predicted"/>
<protein>
    <submittedName>
        <fullName evidence="2">Uncharacterized protein</fullName>
    </submittedName>
</protein>
<dbReference type="Proteomes" id="UP000663879">
    <property type="component" value="Unassembled WGS sequence"/>
</dbReference>
<name>A0A813M1J1_9BILA</name>
<feature type="coiled-coil region" evidence="1">
    <location>
        <begin position="57"/>
        <end position="172"/>
    </location>
</feature>
<dbReference type="EMBL" id="CAJNOC010000010">
    <property type="protein sequence ID" value="CAF0705144.1"/>
    <property type="molecule type" value="Genomic_DNA"/>
</dbReference>
<dbReference type="AlphaFoldDB" id="A0A813M1J1"/>
<accession>A0A813M1J1</accession>
<dbReference type="OrthoDB" id="10255522at2759"/>